<evidence type="ECO:0000313" key="4">
    <source>
        <dbReference type="Proteomes" id="UP000008810"/>
    </source>
</evidence>
<gene>
    <name evidence="2" type="ORF">BRADI_5g11682v3</name>
</gene>
<dbReference type="PANTHER" id="PTHR34112">
    <property type="entry name" value="C-JUN-AMINO-TERMINAL KINASE-INTERACTING PROTEIN"/>
    <property type="match status" value="1"/>
</dbReference>
<keyword evidence="4" id="KW-1185">Reference proteome</keyword>
<evidence type="ECO:0000313" key="2">
    <source>
        <dbReference type="EMBL" id="PNT61193.1"/>
    </source>
</evidence>
<dbReference type="Gramene" id="PNT61193">
    <property type="protein sequence ID" value="PNT61193"/>
    <property type="gene ID" value="BRADI_5g11682v3"/>
</dbReference>
<reference evidence="2" key="2">
    <citation type="submission" date="2017-06" db="EMBL/GenBank/DDBJ databases">
        <title>WGS assembly of Brachypodium distachyon.</title>
        <authorList>
            <consortium name="The International Brachypodium Initiative"/>
            <person name="Lucas S."/>
            <person name="Harmon-Smith M."/>
            <person name="Lail K."/>
            <person name="Tice H."/>
            <person name="Grimwood J."/>
            <person name="Bruce D."/>
            <person name="Barry K."/>
            <person name="Shu S."/>
            <person name="Lindquist E."/>
            <person name="Wang M."/>
            <person name="Pitluck S."/>
            <person name="Vogel J.P."/>
            <person name="Garvin D.F."/>
            <person name="Mockler T.C."/>
            <person name="Schmutz J."/>
            <person name="Rokhsar D."/>
            <person name="Bevan M.W."/>
        </authorList>
    </citation>
    <scope>NUCLEOTIDE SEQUENCE</scope>
    <source>
        <strain evidence="2">Bd21</strain>
    </source>
</reference>
<name>A0A2K2CGN1_BRADI</name>
<dbReference type="OrthoDB" id="1917528at2759"/>
<evidence type="ECO:0000313" key="3">
    <source>
        <dbReference type="EnsemblPlants" id="PNT61193"/>
    </source>
</evidence>
<organism evidence="2">
    <name type="scientific">Brachypodium distachyon</name>
    <name type="common">Purple false brome</name>
    <name type="synonym">Trachynia distachya</name>
    <dbReference type="NCBI Taxonomy" id="15368"/>
    <lineage>
        <taxon>Eukaryota</taxon>
        <taxon>Viridiplantae</taxon>
        <taxon>Streptophyta</taxon>
        <taxon>Embryophyta</taxon>
        <taxon>Tracheophyta</taxon>
        <taxon>Spermatophyta</taxon>
        <taxon>Magnoliopsida</taxon>
        <taxon>Liliopsida</taxon>
        <taxon>Poales</taxon>
        <taxon>Poaceae</taxon>
        <taxon>BOP clade</taxon>
        <taxon>Pooideae</taxon>
        <taxon>Stipodae</taxon>
        <taxon>Brachypodieae</taxon>
        <taxon>Brachypodium</taxon>
    </lineage>
</organism>
<sequence length="314" mass="34410">MDQGEPSLKPEWLLRGPGTVAATNLRPTTSPRVVKTELMKPSQSGSFQVLTREQNGAVNTTKDCRTNPVSPVLGRSSSVEPLKKPIVNQKLKGVTNGLPLHLLQGPSGEKKMIKKERLKFFQLLRSKSLNGSGTSTLIDEQQNSCLSLSLFSSGMKSTKNGDSFCEDTHSCGGSQRHLTDGEETMPPSERPDVSEEGSPEQGILADNRDANSSSEHAETEAVASKKPQTDNDINDDSPRSNSDNDDANLLFDPSRAGEAESYPAHDKPSPEEMAFLLSLGWNEHEVVPPLQQEEIADCLRRNERLQQKFQECRG</sequence>
<dbReference type="EnsemblPlants" id="PNT61193">
    <property type="protein sequence ID" value="PNT61193"/>
    <property type="gene ID" value="BRADI_5g11682v3"/>
</dbReference>
<feature type="compositionally biased region" description="Polar residues" evidence="1">
    <location>
        <begin position="21"/>
        <end position="30"/>
    </location>
</feature>
<proteinExistence type="predicted"/>
<reference evidence="2 3" key="1">
    <citation type="journal article" date="2010" name="Nature">
        <title>Genome sequencing and analysis of the model grass Brachypodium distachyon.</title>
        <authorList>
            <consortium name="International Brachypodium Initiative"/>
        </authorList>
    </citation>
    <scope>NUCLEOTIDE SEQUENCE [LARGE SCALE GENOMIC DNA]</scope>
    <source>
        <strain evidence="2 3">Bd21</strain>
    </source>
</reference>
<dbReference type="InParanoid" id="A0A2K2CGN1"/>
<evidence type="ECO:0000256" key="1">
    <source>
        <dbReference type="SAM" id="MobiDB-lite"/>
    </source>
</evidence>
<accession>A0A2K2CGN1</accession>
<feature type="region of interest" description="Disordered" evidence="1">
    <location>
        <begin position="1"/>
        <end position="30"/>
    </location>
</feature>
<dbReference type="PANTHER" id="PTHR34112:SF13">
    <property type="entry name" value="OS04G0448200 PROTEIN"/>
    <property type="match status" value="1"/>
</dbReference>
<dbReference type="EMBL" id="CM000884">
    <property type="protein sequence ID" value="PNT61193.1"/>
    <property type="molecule type" value="Genomic_DNA"/>
</dbReference>
<protein>
    <submittedName>
        <fullName evidence="2 3">Uncharacterized protein</fullName>
    </submittedName>
</protein>
<reference evidence="3" key="3">
    <citation type="submission" date="2018-08" db="UniProtKB">
        <authorList>
            <consortium name="EnsemblPlants"/>
        </authorList>
    </citation>
    <scope>IDENTIFICATION</scope>
    <source>
        <strain evidence="3">cv. Bd21</strain>
    </source>
</reference>
<feature type="compositionally biased region" description="Basic and acidic residues" evidence="1">
    <location>
        <begin position="255"/>
        <end position="270"/>
    </location>
</feature>
<dbReference type="AlphaFoldDB" id="A0A2K2CGN1"/>
<dbReference type="Proteomes" id="UP000008810">
    <property type="component" value="Chromosome 5"/>
</dbReference>
<feature type="region of interest" description="Disordered" evidence="1">
    <location>
        <begin position="157"/>
        <end position="270"/>
    </location>
</feature>